<dbReference type="GO" id="GO:0016491">
    <property type="term" value="F:oxidoreductase activity"/>
    <property type="evidence" value="ECO:0007669"/>
    <property type="project" value="InterPro"/>
</dbReference>
<dbReference type="InterPro" id="IPR036188">
    <property type="entry name" value="FAD/NAD-bd_sf"/>
</dbReference>
<dbReference type="Gene3D" id="3.50.50.60">
    <property type="entry name" value="FAD/NAD(P)-binding domain"/>
    <property type="match status" value="1"/>
</dbReference>
<evidence type="ECO:0000259" key="2">
    <source>
        <dbReference type="Pfam" id="PF07992"/>
    </source>
</evidence>
<dbReference type="AlphaFoldDB" id="A0A9P4WZJ2"/>
<proteinExistence type="predicted"/>
<evidence type="ECO:0000256" key="1">
    <source>
        <dbReference type="SAM" id="MobiDB-lite"/>
    </source>
</evidence>
<dbReference type="InterPro" id="IPR023753">
    <property type="entry name" value="FAD/NAD-binding_dom"/>
</dbReference>
<dbReference type="EMBL" id="SWKV01000004">
    <property type="protein sequence ID" value="KAF3046423.1"/>
    <property type="molecule type" value="Genomic_DNA"/>
</dbReference>
<protein>
    <recommendedName>
        <fullName evidence="2">FAD/NAD(P)-binding domain-containing protein</fullName>
    </recommendedName>
</protein>
<gene>
    <name evidence="3" type="ORF">E8E12_008509</name>
</gene>
<reference evidence="3" key="1">
    <citation type="submission" date="2019-04" db="EMBL/GenBank/DDBJ databases">
        <title>Sequencing of skin fungus with MAO and IRED activity.</title>
        <authorList>
            <person name="Marsaioli A.J."/>
            <person name="Bonatto J.M.C."/>
            <person name="Reis Junior O."/>
        </authorList>
    </citation>
    <scope>NUCLEOTIDE SEQUENCE</scope>
    <source>
        <strain evidence="3">28M1</strain>
    </source>
</reference>
<dbReference type="Proteomes" id="UP000758155">
    <property type="component" value="Unassembled WGS sequence"/>
</dbReference>
<feature type="region of interest" description="Disordered" evidence="1">
    <location>
        <begin position="106"/>
        <end position="133"/>
    </location>
</feature>
<dbReference type="PANTHER" id="PTHR38663">
    <property type="match status" value="1"/>
</dbReference>
<feature type="compositionally biased region" description="Low complexity" evidence="1">
    <location>
        <begin position="11"/>
        <end position="24"/>
    </location>
</feature>
<accession>A0A9P4WZJ2</accession>
<name>A0A9P4WZJ2_9PLEO</name>
<feature type="compositionally biased region" description="Basic residues" evidence="1">
    <location>
        <begin position="107"/>
        <end position="117"/>
    </location>
</feature>
<dbReference type="OrthoDB" id="76038at2759"/>
<keyword evidence="4" id="KW-1185">Reference proteome</keyword>
<organism evidence="3 4">
    <name type="scientific">Didymella heteroderae</name>
    <dbReference type="NCBI Taxonomy" id="1769908"/>
    <lineage>
        <taxon>Eukaryota</taxon>
        <taxon>Fungi</taxon>
        <taxon>Dikarya</taxon>
        <taxon>Ascomycota</taxon>
        <taxon>Pezizomycotina</taxon>
        <taxon>Dothideomycetes</taxon>
        <taxon>Pleosporomycetidae</taxon>
        <taxon>Pleosporales</taxon>
        <taxon>Pleosporineae</taxon>
        <taxon>Didymellaceae</taxon>
        <taxon>Didymella</taxon>
    </lineage>
</organism>
<evidence type="ECO:0000313" key="4">
    <source>
        <dbReference type="Proteomes" id="UP000758155"/>
    </source>
</evidence>
<dbReference type="Pfam" id="PF07992">
    <property type="entry name" value="Pyr_redox_2"/>
    <property type="match status" value="1"/>
</dbReference>
<dbReference type="SUPFAM" id="SSF51905">
    <property type="entry name" value="FAD/NAD(P)-binding domain"/>
    <property type="match status" value="1"/>
</dbReference>
<evidence type="ECO:0000313" key="3">
    <source>
        <dbReference type="EMBL" id="KAF3046423.1"/>
    </source>
</evidence>
<dbReference type="PANTHER" id="PTHR38663:SF1">
    <property type="entry name" value="L-ORNITHINE N(5)-MONOOXYGENASE"/>
    <property type="match status" value="1"/>
</dbReference>
<comment type="caution">
    <text evidence="3">The sequence shown here is derived from an EMBL/GenBank/DDBJ whole genome shotgun (WGS) entry which is preliminary data.</text>
</comment>
<feature type="region of interest" description="Disordered" evidence="1">
    <location>
        <begin position="1"/>
        <end position="25"/>
    </location>
</feature>
<sequence>MNVKNYKTNRDSLSSSQPSSDTSDCGCNCDTAPRGDSIDMLVLDADGTDWMSKWNRLFKTFGIKYLRSPMFFQIDPADRDALLGYAYEKGREKELQALPGCAGKEISKHRKKKKLNSRGRFPGSGPDVDERDRKDYYTPSTSLFTAHCEEVIRRYGLGPDMLRQERVVDISYDELSTFEDAEHDSVISDDASTEGRKIFCVKTDAGLRYANIVILAVGPGNAPSIPSLPGLPLPTPHEGYTHAMQIKQFPPAHVAAKIKARRSTNMLVVGGGLTSVQLADLAIKRGVNKVHLLMRGPLKVKYFDVDLDWVGKFRNFNQAAFWSADTDEERAEMIAKARNGGSVTPRYRKILDTHVASGRIELHTHTTLDSVSWDLDTKTWVDVTVSTGVPIPPVDYIVFATGIQSNITSIPFLDTLRRQHPIEYVGGLPCLTDDLMWDDGVPLFVTGRLAGLRLGPGAPNLVGARIGAERIAWNVEDELKKLGKLKKWDRRDSGYEGHSADEEYESYASARANRFAGLLGVGAATTAPISGNTLLAPFNTIHHSNSFSASRVSLVPNSPLSAFRANSTSLSSVPVITTTVYGTMPKVAADANQNLHSPVVHAETASEL</sequence>
<feature type="domain" description="FAD/NAD(P)-binding" evidence="2">
    <location>
        <begin position="140"/>
        <end position="301"/>
    </location>
</feature>